<proteinExistence type="predicted"/>
<dbReference type="Gene3D" id="3.10.20.90">
    <property type="entry name" value="Phosphatidylinositol 3-kinase Catalytic Subunit, Chain A, domain 1"/>
    <property type="match status" value="1"/>
</dbReference>
<evidence type="ECO:0000313" key="3">
    <source>
        <dbReference type="Proteomes" id="UP001196413"/>
    </source>
</evidence>
<accession>A0AAD5WIA8</accession>
<dbReference type="Proteomes" id="UP001196413">
    <property type="component" value="Unassembled WGS sequence"/>
</dbReference>
<organism evidence="2 3">
    <name type="scientific">Parelaphostrongylus tenuis</name>
    <name type="common">Meningeal worm</name>
    <dbReference type="NCBI Taxonomy" id="148309"/>
    <lineage>
        <taxon>Eukaryota</taxon>
        <taxon>Metazoa</taxon>
        <taxon>Ecdysozoa</taxon>
        <taxon>Nematoda</taxon>
        <taxon>Chromadorea</taxon>
        <taxon>Rhabditida</taxon>
        <taxon>Rhabditina</taxon>
        <taxon>Rhabditomorpha</taxon>
        <taxon>Strongyloidea</taxon>
        <taxon>Metastrongylidae</taxon>
        <taxon>Parelaphostrongylus</taxon>
    </lineage>
</organism>
<dbReference type="AlphaFoldDB" id="A0AAD5WIA8"/>
<gene>
    <name evidence="2" type="ORF">KIN20_032824</name>
</gene>
<sequence>MADAGNELNARRDMPSRSERWVSEAMFSGRKVKWNHFGKKYSFHISDYEMEYVNLYDALMKKVHEVRPDFEGAIAYIDHLGRQVVINSDKTIRDALNQSKGKLKLHTTLVAGQIVSAAELAGRATRSHSVPPAVNRGYHSYPPAHSRSPSSMESAPASFRNRTASQPGSQTVDLSLQNREPHDRLQVPSPGYGYKYSSHVPYSQSLLYGMPPHNGMLLRFLASPFPFGGYHRDFIGPNKYHHFGTWGGHRYYSSTWGPIW</sequence>
<reference evidence="2" key="1">
    <citation type="submission" date="2021-06" db="EMBL/GenBank/DDBJ databases">
        <title>Parelaphostrongylus tenuis whole genome reference sequence.</title>
        <authorList>
            <person name="Garwood T.J."/>
            <person name="Larsen P.A."/>
            <person name="Fountain-Jones N.M."/>
            <person name="Garbe J.R."/>
            <person name="Macchietto M.G."/>
            <person name="Kania S.A."/>
            <person name="Gerhold R.W."/>
            <person name="Richards J.E."/>
            <person name="Wolf T.M."/>
        </authorList>
    </citation>
    <scope>NUCLEOTIDE SEQUENCE</scope>
    <source>
        <strain evidence="2">MNPRO001-30</strain>
        <tissue evidence="2">Meninges</tissue>
    </source>
</reference>
<evidence type="ECO:0000313" key="2">
    <source>
        <dbReference type="EMBL" id="KAJ1370971.1"/>
    </source>
</evidence>
<comment type="caution">
    <text evidence="2">The sequence shown here is derived from an EMBL/GenBank/DDBJ whole genome shotgun (WGS) entry which is preliminary data.</text>
</comment>
<name>A0AAD5WIA8_PARTN</name>
<feature type="compositionally biased region" description="Polar residues" evidence="1">
    <location>
        <begin position="160"/>
        <end position="173"/>
    </location>
</feature>
<protein>
    <submittedName>
        <fullName evidence="2">Uncharacterized protein</fullName>
    </submittedName>
</protein>
<dbReference type="EMBL" id="JAHQIW010006888">
    <property type="protein sequence ID" value="KAJ1370971.1"/>
    <property type="molecule type" value="Genomic_DNA"/>
</dbReference>
<evidence type="ECO:0000256" key="1">
    <source>
        <dbReference type="SAM" id="MobiDB-lite"/>
    </source>
</evidence>
<keyword evidence="3" id="KW-1185">Reference proteome</keyword>
<feature type="region of interest" description="Disordered" evidence="1">
    <location>
        <begin position="121"/>
        <end position="173"/>
    </location>
</feature>